<accession>A0ACC1T5M5</accession>
<protein>
    <submittedName>
        <fullName evidence="1">Uncharacterized protein</fullName>
    </submittedName>
</protein>
<evidence type="ECO:0000313" key="2">
    <source>
        <dbReference type="Proteomes" id="UP001148662"/>
    </source>
</evidence>
<name>A0ACC1T5M5_9APHY</name>
<evidence type="ECO:0000313" key="1">
    <source>
        <dbReference type="EMBL" id="KAJ3553260.1"/>
    </source>
</evidence>
<gene>
    <name evidence="1" type="ORF">NM688_g3709</name>
</gene>
<dbReference type="EMBL" id="JANHOG010000559">
    <property type="protein sequence ID" value="KAJ3553260.1"/>
    <property type="molecule type" value="Genomic_DNA"/>
</dbReference>
<sequence>MSAIVKTKLKGAREALSKKDYEKAKAAASDALDYEPENYNANVFLGLALLELGDAKSSEQAYITAIKAQPDQHLAWQGISKLYESQQDWEKYADSLYKLAQTYSKSGDATKCAESLQKLLELRRNRGNQFEVAETLMLFLPESPFYAVLSELPPPDATNPTSTTTFVAQTLIQDSLPIFEELVSIYEKDEETRFTKEVDNRRKRIDARDPEQVRKEVGLELWVPSKLPLLYQEVINHPNTSDELRRETESKLLLHKQRLLYALPSTKEYADQKKALAEEVQEMINGMVLIGVQNELAWRLFIDGRDAETIADYDYKILAQFIRLFPESNLSKLLSAYFAYHHITTEEEEDEEAEKVQHQEDEEDYAGIIMDLFPDVQDTIIAHRCVGEIYQQEEDYENAIKVAEGGLALLRREESNRGSQLSAVKRSLKTMLAVSLVHFFPPKHHMRALRIIDEVLQDDENNIQCLMGRGYIMQAANKWEEASHAFRSVAELLPDDSQDGLRAQEEDAWCKVQTHDAESAEKTLRAIAETLDEYEGRERDQARCWWRLGKALCAIGDIEAAYRSFITSLKRLPSFAAAFTSLGIYYAEAASPPDPSRASKCFQKAFELDPRETEAARRLALGFAEEREWDLVEVVARRTINGEGALEGGADAVAPARYLPLNSWAWKALGVVELASIEFKCRQFVALRTETDDSLSWLRLGEAYSKAGRYAAAIKALERAQELDPDDWISSYFLGEVRRQTGQFQAAIDIFATILEKVPDELRVLLSLAQSHVEFGRAQSAAGFTARAETSFITSIQVTLRSIDTTPGFRRIAWKISADALYELSRLNVFAHFEEASSTLEEVLKIVAKSSDRLSAILPSTPTLVDDSSSAMAHFALQIALLAYDYRITLGSLDDSASASAYYDFGMALCNYARRTNEKADISRKESVSYLKEALRLDPYNDHYWNTLGNALFVDQPKTAQHAYIRALDIDPKNVSTWANLGFLYLYHSDIELANEAFYKAQVLDPDFAPAWVGQGLVATLNGHHQEAISLFEHATGMTIPVPEADIAFAKRLFDRLSSLQRREDVTPEAFSAAFFVLDRFCRQRPNDATAQHLFGLVCERLGHVDLAVEVIQRAISLLEAAYEESEDPQIEQQFAIAHTNMSRLRLLKGDYEGSQESAQVVLGLLGDPEGADSNHLALLAQAQFWSGLASFKQGQLDDALRVLDTALETAISSGRREIKGHIGVVTAQVLWTIGTPEGREEAKNRLLQSVENDPDNLMAVNTLAGMGILTEDDSLVDAALSEILALPLDQRLSRQYPEGSTNSD</sequence>
<reference evidence="1" key="1">
    <citation type="submission" date="2022-07" db="EMBL/GenBank/DDBJ databases">
        <title>Genome Sequence of Phlebia brevispora.</title>
        <authorList>
            <person name="Buettner E."/>
        </authorList>
    </citation>
    <scope>NUCLEOTIDE SEQUENCE</scope>
    <source>
        <strain evidence="1">MPL23</strain>
    </source>
</reference>
<keyword evidence="2" id="KW-1185">Reference proteome</keyword>
<proteinExistence type="predicted"/>
<comment type="caution">
    <text evidence="1">The sequence shown here is derived from an EMBL/GenBank/DDBJ whole genome shotgun (WGS) entry which is preliminary data.</text>
</comment>
<organism evidence="1 2">
    <name type="scientific">Phlebia brevispora</name>
    <dbReference type="NCBI Taxonomy" id="194682"/>
    <lineage>
        <taxon>Eukaryota</taxon>
        <taxon>Fungi</taxon>
        <taxon>Dikarya</taxon>
        <taxon>Basidiomycota</taxon>
        <taxon>Agaricomycotina</taxon>
        <taxon>Agaricomycetes</taxon>
        <taxon>Polyporales</taxon>
        <taxon>Meruliaceae</taxon>
        <taxon>Phlebia</taxon>
    </lineage>
</organism>
<dbReference type="Proteomes" id="UP001148662">
    <property type="component" value="Unassembled WGS sequence"/>
</dbReference>